<evidence type="ECO:0000313" key="1">
    <source>
        <dbReference type="EMBL" id="OQP33400.1"/>
    </source>
</evidence>
<evidence type="ECO:0008006" key="3">
    <source>
        <dbReference type="Google" id="ProtNLM"/>
    </source>
</evidence>
<reference evidence="1 2" key="1">
    <citation type="submission" date="2017-02" db="EMBL/GenBank/DDBJ databases">
        <title>Whole genome shotgun sequence of Pantoea agglomerans strain AS1 isolated from a cycad, Zamia floridana in Central Florida, USA.</title>
        <authorList>
            <person name="Lata P."/>
            <person name="Govindarajan S."/>
            <person name="Qi F."/>
            <person name="Li J.-L."/>
            <person name="Maurya S.K."/>
            <person name="Sahoo M.K."/>
        </authorList>
    </citation>
    <scope>NUCLEOTIDE SEQUENCE [LARGE SCALE GENOMIC DNA]</scope>
    <source>
        <strain evidence="1 2">AS1</strain>
    </source>
</reference>
<evidence type="ECO:0000313" key="2">
    <source>
        <dbReference type="Proteomes" id="UP000192769"/>
    </source>
</evidence>
<dbReference type="RefSeq" id="WP_081139672.1">
    <property type="nucleotide sequence ID" value="NZ_MWUE01000017.1"/>
</dbReference>
<dbReference type="EMBL" id="MWUE01000017">
    <property type="protein sequence ID" value="OQP33400.1"/>
    <property type="molecule type" value="Genomic_DNA"/>
</dbReference>
<sequence>MSANQQFPFAALHHVDVRVHFYFCLLVAVGLSRKQGRIGSNRQKNAFIMKWLKRARDNVTFQRAASEEISWLRSEILRHHPDRDPEPMLQLIYQTASSMQP</sequence>
<accession>A0A1V9DHR2</accession>
<dbReference type="OrthoDB" id="6539061at2"/>
<proteinExistence type="predicted"/>
<keyword evidence="2" id="KW-1185">Reference proteome</keyword>
<organism evidence="1 2">
    <name type="scientific">Pantoea latae</name>
    <dbReference type="NCBI Taxonomy" id="1964541"/>
    <lineage>
        <taxon>Bacteria</taxon>
        <taxon>Pseudomonadati</taxon>
        <taxon>Pseudomonadota</taxon>
        <taxon>Gammaproteobacteria</taxon>
        <taxon>Enterobacterales</taxon>
        <taxon>Erwiniaceae</taxon>
        <taxon>Pantoea</taxon>
    </lineage>
</organism>
<dbReference type="AlphaFoldDB" id="A0A1V9DHR2"/>
<name>A0A1V9DHR2_9GAMM</name>
<dbReference type="Proteomes" id="UP000192769">
    <property type="component" value="Unassembled WGS sequence"/>
</dbReference>
<gene>
    <name evidence="1" type="ORF">B2J69_11620</name>
</gene>
<comment type="caution">
    <text evidence="1">The sequence shown here is derived from an EMBL/GenBank/DDBJ whole genome shotgun (WGS) entry which is preliminary data.</text>
</comment>
<protein>
    <recommendedName>
        <fullName evidence="3">DUF2913 domain-containing protein</fullName>
    </recommendedName>
</protein>